<keyword evidence="2" id="KW-1185">Reference proteome</keyword>
<organism evidence="1 2">
    <name type="scientific">Pediococcus claussenii (strain ATCC BAA-344 / DSM 14800 / JCM 18046 / KCTC 3811 / LMG 21948 / P06)</name>
    <dbReference type="NCBI Taxonomy" id="701521"/>
    <lineage>
        <taxon>Bacteria</taxon>
        <taxon>Bacillati</taxon>
        <taxon>Bacillota</taxon>
        <taxon>Bacilli</taxon>
        <taxon>Lactobacillales</taxon>
        <taxon>Lactobacillaceae</taxon>
        <taxon>Pediococcus</taxon>
    </lineage>
</organism>
<dbReference type="PATRIC" id="fig|701521.8.peg.1162"/>
<accession>G8PDZ7</accession>
<evidence type="ECO:0000313" key="1">
    <source>
        <dbReference type="EMBL" id="AEV95482.1"/>
    </source>
</evidence>
<dbReference type="KEGG" id="pce:PECL_1250"/>
<dbReference type="EMBL" id="CP003137">
    <property type="protein sequence ID" value="AEV95482.1"/>
    <property type="molecule type" value="Genomic_DNA"/>
</dbReference>
<dbReference type="Proteomes" id="UP000005444">
    <property type="component" value="Chromosome"/>
</dbReference>
<reference evidence="1 2" key="1">
    <citation type="journal article" date="2012" name="J. Bacteriol.">
        <title>Complete Genome Sequence of the Beer Spoilage Organism Pediococcus claussenii ATCC BAA-344T.</title>
        <authorList>
            <person name="Pittet V."/>
            <person name="Abegunde T."/>
            <person name="Marfleet T."/>
            <person name="Haakensen M."/>
            <person name="Morrow K."/>
            <person name="Jayaprakash T."/>
            <person name="Schroeder K."/>
            <person name="Trost B."/>
            <person name="Byrns S."/>
            <person name="Bergsveinson J."/>
            <person name="Kusalik A."/>
            <person name="Ziola B."/>
        </authorList>
    </citation>
    <scope>NUCLEOTIDE SEQUENCE [LARGE SCALE GENOMIC DNA]</scope>
    <source>
        <strain evidence="1 2">ATCC BAA-344</strain>
    </source>
</reference>
<dbReference type="HOGENOM" id="CLU_3255412_0_0_9"/>
<evidence type="ECO:0000313" key="2">
    <source>
        <dbReference type="Proteomes" id="UP000005444"/>
    </source>
</evidence>
<protein>
    <submittedName>
        <fullName evidence="1">Uncharacterized protein</fullName>
    </submittedName>
</protein>
<name>G8PDZ7_PEDCP</name>
<dbReference type="AlphaFoldDB" id="G8PDZ7"/>
<proteinExistence type="predicted"/>
<gene>
    <name evidence="1" type="ordered locus">PECL_1250</name>
</gene>
<sequence length="42" mass="4617">MDINNMENQLRCSLNNKFKNIPPGIVIAMFKNAPELVSPAGS</sequence>